<keyword evidence="21" id="KW-1185">Reference proteome</keyword>
<dbReference type="PANTHER" id="PTHR47986">
    <property type="entry name" value="OSJNBA0070M12.3 PROTEIN"/>
    <property type="match status" value="1"/>
</dbReference>
<evidence type="ECO:0000256" key="6">
    <source>
        <dbReference type="ARBA" id="ARBA00022729"/>
    </source>
</evidence>
<evidence type="ECO:0000256" key="10">
    <source>
        <dbReference type="ARBA" id="ARBA00022840"/>
    </source>
</evidence>
<dbReference type="Gene3D" id="3.30.200.20">
    <property type="entry name" value="Phosphorylase Kinase, domain 1"/>
    <property type="match status" value="1"/>
</dbReference>
<keyword evidence="15" id="KW-0325">Glycoprotein</keyword>
<dbReference type="Gene3D" id="1.10.510.10">
    <property type="entry name" value="Transferase(Phosphotransferase) domain 1"/>
    <property type="match status" value="1"/>
</dbReference>
<dbReference type="SUPFAM" id="SSF56112">
    <property type="entry name" value="Protein kinase-like (PK-like)"/>
    <property type="match status" value="1"/>
</dbReference>
<dbReference type="GO" id="GO:0005886">
    <property type="term" value="C:plasma membrane"/>
    <property type="evidence" value="ECO:0007669"/>
    <property type="project" value="UniProtKB-SubCell"/>
</dbReference>
<evidence type="ECO:0000256" key="17">
    <source>
        <dbReference type="SAM" id="MobiDB-lite"/>
    </source>
</evidence>
<evidence type="ECO:0000313" key="20">
    <source>
        <dbReference type="EMBL" id="KAI7748902.1"/>
    </source>
</evidence>
<evidence type="ECO:0000256" key="13">
    <source>
        <dbReference type="ARBA" id="ARBA00023157"/>
    </source>
</evidence>
<organism evidence="20 21">
    <name type="scientific">Ambrosia artemisiifolia</name>
    <name type="common">Common ragweed</name>
    <dbReference type="NCBI Taxonomy" id="4212"/>
    <lineage>
        <taxon>Eukaryota</taxon>
        <taxon>Viridiplantae</taxon>
        <taxon>Streptophyta</taxon>
        <taxon>Embryophyta</taxon>
        <taxon>Tracheophyta</taxon>
        <taxon>Spermatophyta</taxon>
        <taxon>Magnoliopsida</taxon>
        <taxon>eudicotyledons</taxon>
        <taxon>Gunneridae</taxon>
        <taxon>Pentapetalae</taxon>
        <taxon>asterids</taxon>
        <taxon>campanulids</taxon>
        <taxon>Asterales</taxon>
        <taxon>Asteraceae</taxon>
        <taxon>Asteroideae</taxon>
        <taxon>Heliantheae alliance</taxon>
        <taxon>Heliantheae</taxon>
        <taxon>Ambrosia</taxon>
    </lineage>
</organism>
<proteinExistence type="predicted"/>
<keyword evidence="2" id="KW-1003">Cell membrane</keyword>
<keyword evidence="7" id="KW-0677">Repeat</keyword>
<dbReference type="PROSITE" id="PS00107">
    <property type="entry name" value="PROTEIN_KINASE_ATP"/>
    <property type="match status" value="1"/>
</dbReference>
<reference evidence="20" key="1">
    <citation type="submission" date="2022-06" db="EMBL/GenBank/DDBJ databases">
        <title>Uncovering the hologenomic basis of an extraordinary plant invasion.</title>
        <authorList>
            <person name="Bieker V.C."/>
            <person name="Martin M.D."/>
            <person name="Gilbert T."/>
            <person name="Hodgins K."/>
            <person name="Battlay P."/>
            <person name="Petersen B."/>
            <person name="Wilson J."/>
        </authorList>
    </citation>
    <scope>NUCLEOTIDE SEQUENCE</scope>
    <source>
        <strain evidence="20">AA19_3_7</strain>
        <tissue evidence="20">Leaf</tissue>
    </source>
</reference>
<keyword evidence="4" id="KW-0808">Transferase</keyword>
<dbReference type="InterPro" id="IPR017441">
    <property type="entry name" value="Protein_kinase_ATP_BS"/>
</dbReference>
<evidence type="ECO:0000256" key="15">
    <source>
        <dbReference type="ARBA" id="ARBA00023180"/>
    </source>
</evidence>
<evidence type="ECO:0000256" key="12">
    <source>
        <dbReference type="ARBA" id="ARBA00023136"/>
    </source>
</evidence>
<evidence type="ECO:0000256" key="7">
    <source>
        <dbReference type="ARBA" id="ARBA00022737"/>
    </source>
</evidence>
<dbReference type="CDD" id="cd14066">
    <property type="entry name" value="STKc_IRAK"/>
    <property type="match status" value="1"/>
</dbReference>
<dbReference type="InterPro" id="IPR000719">
    <property type="entry name" value="Prot_kinase_dom"/>
</dbReference>
<keyword evidence="8 16" id="KW-0547">Nucleotide-binding</keyword>
<dbReference type="FunFam" id="1.10.510.10:FF:000468">
    <property type="entry name" value="PTI1-like tyrosine-protein kinase 3"/>
    <property type="match status" value="1"/>
</dbReference>
<evidence type="ECO:0000256" key="3">
    <source>
        <dbReference type="ARBA" id="ARBA00022614"/>
    </source>
</evidence>
<comment type="caution">
    <text evidence="20">The sequence shown here is derived from an EMBL/GenBank/DDBJ whole genome shotgun (WGS) entry which is preliminary data.</text>
</comment>
<feature type="domain" description="Protein kinase" evidence="19">
    <location>
        <begin position="114"/>
        <end position="397"/>
    </location>
</feature>
<dbReference type="SMART" id="SM00220">
    <property type="entry name" value="S_TKc"/>
    <property type="match status" value="1"/>
</dbReference>
<dbReference type="GO" id="GO:0004672">
    <property type="term" value="F:protein kinase activity"/>
    <property type="evidence" value="ECO:0007669"/>
    <property type="project" value="InterPro"/>
</dbReference>
<feature type="binding site" evidence="16">
    <location>
        <position position="142"/>
    </location>
    <ligand>
        <name>ATP</name>
        <dbReference type="ChEBI" id="CHEBI:30616"/>
    </ligand>
</feature>
<feature type="compositionally biased region" description="Basic and acidic residues" evidence="17">
    <location>
        <begin position="498"/>
        <end position="507"/>
    </location>
</feature>
<dbReference type="InterPro" id="IPR052422">
    <property type="entry name" value="Auxin_Ser/Thr_Kinase"/>
</dbReference>
<evidence type="ECO:0000256" key="8">
    <source>
        <dbReference type="ARBA" id="ARBA00022741"/>
    </source>
</evidence>
<evidence type="ECO:0000256" key="16">
    <source>
        <dbReference type="PROSITE-ProRule" id="PRU10141"/>
    </source>
</evidence>
<evidence type="ECO:0000256" key="9">
    <source>
        <dbReference type="ARBA" id="ARBA00022777"/>
    </source>
</evidence>
<comment type="subcellular location">
    <subcellularLocation>
        <location evidence="1">Cell membrane</location>
        <topology evidence="1">Single-pass membrane protein</topology>
    </subcellularLocation>
</comment>
<evidence type="ECO:0000256" key="14">
    <source>
        <dbReference type="ARBA" id="ARBA00023170"/>
    </source>
</evidence>
<keyword evidence="6" id="KW-0732">Signal</keyword>
<dbReference type="Pfam" id="PF00069">
    <property type="entry name" value="Pkinase"/>
    <property type="match status" value="1"/>
</dbReference>
<evidence type="ECO:0000256" key="2">
    <source>
        <dbReference type="ARBA" id="ARBA00022475"/>
    </source>
</evidence>
<dbReference type="InterPro" id="IPR011009">
    <property type="entry name" value="Kinase-like_dom_sf"/>
</dbReference>
<evidence type="ECO:0000256" key="1">
    <source>
        <dbReference type="ARBA" id="ARBA00004162"/>
    </source>
</evidence>
<keyword evidence="14" id="KW-0675">Receptor</keyword>
<dbReference type="PANTHER" id="PTHR47986:SF34">
    <property type="entry name" value="RECEPTOR-LIKE KINASE TMK2"/>
    <property type="match status" value="1"/>
</dbReference>
<evidence type="ECO:0000313" key="21">
    <source>
        <dbReference type="Proteomes" id="UP001206925"/>
    </source>
</evidence>
<keyword evidence="9" id="KW-0418">Kinase</keyword>
<protein>
    <recommendedName>
        <fullName evidence="19">Protein kinase domain-containing protein</fullName>
    </recommendedName>
</protein>
<sequence>MNVSNSQVYGPAPPDYKETVKIVKSVRKDGDGVNTTSPDGGGAGRKPWFSLMVMGLLAGAVITAGGIVSGLLMHRKYINQIRTVGSTSNSEVRIMIDGHGSISVQDLENATNNFSDDNILGSGGFGTVYRGELHDGTNIAIKRMESGLINPIRLQQLKSEIAVLTKVRHRHLVKLLGFSLDGNHKLIVLEYMPQGTLGRFLFKWEQEGLKPLEWKQRLIIALDVARGVEYLHGLAHNSFIHRDLKPSNILLGDDMRAKVADFGLVRPAPSGECSYASRVAGTFGYFAPEYAGMGQVTTKIDVYSFGVILMELITGQRAVVTTHEGKETLVEWFRRMHKDKGTYKNAIDPTLDLDEEALAGVFTVAKLADDCCASEAQHRPSMSHVVSVLLSLANPWIRSDPDPVSESNEIYLDGQDQAKLLNLALLGLSSESHLSHVVDVSSSLAEPLQPSEGDPPDETQEIESDKESLARKAKPFGWKRSEHDPDDDTNTDGSYKTVKSEGTIDHI</sequence>
<keyword evidence="3" id="KW-0433">Leucine-rich repeat</keyword>
<dbReference type="EMBL" id="JAMZMK010006450">
    <property type="protein sequence ID" value="KAI7748902.1"/>
    <property type="molecule type" value="Genomic_DNA"/>
</dbReference>
<keyword evidence="5 18" id="KW-0812">Transmembrane</keyword>
<dbReference type="GO" id="GO:0005524">
    <property type="term" value="F:ATP binding"/>
    <property type="evidence" value="ECO:0007669"/>
    <property type="project" value="UniProtKB-UniRule"/>
</dbReference>
<keyword evidence="10 16" id="KW-0067">ATP-binding</keyword>
<dbReference type="AlphaFoldDB" id="A0AAD5GMZ1"/>
<accession>A0AAD5GMZ1</accession>
<keyword evidence="11 18" id="KW-1133">Transmembrane helix</keyword>
<feature type="region of interest" description="Disordered" evidence="17">
    <location>
        <begin position="441"/>
        <end position="507"/>
    </location>
</feature>
<keyword evidence="13" id="KW-1015">Disulfide bond</keyword>
<name>A0AAD5GMZ1_AMBAR</name>
<dbReference type="PROSITE" id="PS50011">
    <property type="entry name" value="PROTEIN_KINASE_DOM"/>
    <property type="match status" value="1"/>
</dbReference>
<evidence type="ECO:0000259" key="19">
    <source>
        <dbReference type="PROSITE" id="PS50011"/>
    </source>
</evidence>
<evidence type="ECO:0000256" key="4">
    <source>
        <dbReference type="ARBA" id="ARBA00022679"/>
    </source>
</evidence>
<dbReference type="PROSITE" id="PS00108">
    <property type="entry name" value="PROTEIN_KINASE_ST"/>
    <property type="match status" value="1"/>
</dbReference>
<evidence type="ECO:0000256" key="11">
    <source>
        <dbReference type="ARBA" id="ARBA00022989"/>
    </source>
</evidence>
<evidence type="ECO:0000256" key="18">
    <source>
        <dbReference type="SAM" id="Phobius"/>
    </source>
</evidence>
<gene>
    <name evidence="20" type="ORF">M8C21_006315</name>
</gene>
<evidence type="ECO:0000256" key="5">
    <source>
        <dbReference type="ARBA" id="ARBA00022692"/>
    </source>
</evidence>
<dbReference type="Proteomes" id="UP001206925">
    <property type="component" value="Unassembled WGS sequence"/>
</dbReference>
<dbReference type="GO" id="GO:0051707">
    <property type="term" value="P:response to other organism"/>
    <property type="evidence" value="ECO:0007669"/>
    <property type="project" value="UniProtKB-ARBA"/>
</dbReference>
<feature type="transmembrane region" description="Helical" evidence="18">
    <location>
        <begin position="48"/>
        <end position="72"/>
    </location>
</feature>
<dbReference type="InterPro" id="IPR008271">
    <property type="entry name" value="Ser/Thr_kinase_AS"/>
</dbReference>
<keyword evidence="12 18" id="KW-0472">Membrane</keyword>